<dbReference type="InterPro" id="IPR011008">
    <property type="entry name" value="Dimeric_a/b-barrel"/>
</dbReference>
<keyword evidence="2" id="KW-0503">Monooxygenase</keyword>
<dbReference type="Gene3D" id="3.30.70.100">
    <property type="match status" value="1"/>
</dbReference>
<keyword evidence="3" id="KW-1185">Reference proteome</keyword>
<dbReference type="SUPFAM" id="SSF54909">
    <property type="entry name" value="Dimeric alpha+beta barrel"/>
    <property type="match status" value="1"/>
</dbReference>
<reference evidence="2 3" key="1">
    <citation type="submission" date="2024-02" db="EMBL/GenBank/DDBJ databases">
        <title>Bacteria isolated from the canopy kelp, Nereocystis luetkeana.</title>
        <authorList>
            <person name="Pfister C.A."/>
            <person name="Younker I.T."/>
            <person name="Light S.H."/>
        </authorList>
    </citation>
    <scope>NUCLEOTIDE SEQUENCE [LARGE SCALE GENOMIC DNA]</scope>
    <source>
        <strain evidence="2 3">TI.2.07</strain>
    </source>
</reference>
<protein>
    <submittedName>
        <fullName evidence="2">Antibiotic biosynthesis monooxygenase</fullName>
    </submittedName>
</protein>
<sequence>MSQKIYCIAMFRAKPGQEDALFNILQSLEPNSLREDGCVQYIATRHVPNDFATGESFPLVFNEIWANKVAFEAHCQRKEIVDFFEQQCVAENGLVEAHNVCVYSDQPTNYDAPNL</sequence>
<organism evidence="2 3">
    <name type="scientific">Psychromonas arctica</name>
    <dbReference type="NCBI Taxonomy" id="168275"/>
    <lineage>
        <taxon>Bacteria</taxon>
        <taxon>Pseudomonadati</taxon>
        <taxon>Pseudomonadota</taxon>
        <taxon>Gammaproteobacteria</taxon>
        <taxon>Alteromonadales</taxon>
        <taxon>Psychromonadaceae</taxon>
        <taxon>Psychromonas</taxon>
    </lineage>
</organism>
<dbReference type="EMBL" id="JBAKBA010000007">
    <property type="protein sequence ID" value="MEL0658422.1"/>
    <property type="molecule type" value="Genomic_DNA"/>
</dbReference>
<evidence type="ECO:0000259" key="1">
    <source>
        <dbReference type="PROSITE" id="PS51725"/>
    </source>
</evidence>
<dbReference type="GO" id="GO:0004497">
    <property type="term" value="F:monooxygenase activity"/>
    <property type="evidence" value="ECO:0007669"/>
    <property type="project" value="UniProtKB-KW"/>
</dbReference>
<proteinExistence type="predicted"/>
<accession>A0ABU9H972</accession>
<comment type="caution">
    <text evidence="2">The sequence shown here is derived from an EMBL/GenBank/DDBJ whole genome shotgun (WGS) entry which is preliminary data.</text>
</comment>
<dbReference type="InterPro" id="IPR007138">
    <property type="entry name" value="ABM_dom"/>
</dbReference>
<dbReference type="RefSeq" id="WP_341627082.1">
    <property type="nucleotide sequence ID" value="NZ_JBAKBA010000007.1"/>
</dbReference>
<keyword evidence="2" id="KW-0560">Oxidoreductase</keyword>
<feature type="domain" description="ABM" evidence="1">
    <location>
        <begin position="5"/>
        <end position="103"/>
    </location>
</feature>
<dbReference type="PROSITE" id="PS51725">
    <property type="entry name" value="ABM"/>
    <property type="match status" value="1"/>
</dbReference>
<gene>
    <name evidence="2" type="ORF">V6255_04635</name>
</gene>
<evidence type="ECO:0000313" key="3">
    <source>
        <dbReference type="Proteomes" id="UP001366060"/>
    </source>
</evidence>
<name>A0ABU9H972_9GAMM</name>
<evidence type="ECO:0000313" key="2">
    <source>
        <dbReference type="EMBL" id="MEL0658422.1"/>
    </source>
</evidence>
<dbReference type="Pfam" id="PF03992">
    <property type="entry name" value="ABM"/>
    <property type="match status" value="1"/>
</dbReference>
<dbReference type="Proteomes" id="UP001366060">
    <property type="component" value="Unassembled WGS sequence"/>
</dbReference>